<dbReference type="NCBIfam" id="TIGR01509">
    <property type="entry name" value="HAD-SF-IA-v3"/>
    <property type="match status" value="1"/>
</dbReference>
<dbReference type="RefSeq" id="WP_345647766.1">
    <property type="nucleotide sequence ID" value="NZ_BAABEP010000022.1"/>
</dbReference>
<reference evidence="3" key="1">
    <citation type="journal article" date="2019" name="Int. J. Syst. Evol. Microbiol.">
        <title>The Global Catalogue of Microorganisms (GCM) 10K type strain sequencing project: providing services to taxonomists for standard genome sequencing and annotation.</title>
        <authorList>
            <consortium name="The Broad Institute Genomics Platform"/>
            <consortium name="The Broad Institute Genome Sequencing Center for Infectious Disease"/>
            <person name="Wu L."/>
            <person name="Ma J."/>
        </authorList>
    </citation>
    <scope>NUCLEOTIDE SEQUENCE [LARGE SCALE GENOMIC DNA]</scope>
    <source>
        <strain evidence="3">JCM 30846</strain>
    </source>
</reference>
<sequence>MLFDMDGTLVDTECLWWDAAAEVAAGLGHRLGDGDAPEVVGRAVRDTAAHLVRVTARGAAGRAAADRAGPGGVHTPGAAAPPEAPGGPARPPAGDAADPPGARRADAVDAVARRLTRAFSLRADAGAPLRPGVDPLLAALRAADVPFALVSASPRSVVDSVVAGALADAGFAFTLSADDTPLTKPHPAPYLAAAGRLGVAPGACVAVEDSPDGTASARAAGCPVLVVPSLLPVAEGEGRYFAASLDGIGPADLAACVSVEFRPRTA</sequence>
<dbReference type="PANTHER" id="PTHR43481">
    <property type="entry name" value="FRUCTOSE-1-PHOSPHATE PHOSPHATASE"/>
    <property type="match status" value="1"/>
</dbReference>
<gene>
    <name evidence="2" type="ORF">GCM10023082_34550</name>
</gene>
<dbReference type="InterPro" id="IPR023214">
    <property type="entry name" value="HAD_sf"/>
</dbReference>
<accession>A0ABP7FAK9</accession>
<dbReference type="SUPFAM" id="SSF56784">
    <property type="entry name" value="HAD-like"/>
    <property type="match status" value="1"/>
</dbReference>
<dbReference type="Gene3D" id="1.10.150.240">
    <property type="entry name" value="Putative phosphatase, domain 2"/>
    <property type="match status" value="2"/>
</dbReference>
<feature type="compositionally biased region" description="Pro residues" evidence="1">
    <location>
        <begin position="82"/>
        <end position="91"/>
    </location>
</feature>
<dbReference type="SFLD" id="SFLDS00003">
    <property type="entry name" value="Haloacid_Dehalogenase"/>
    <property type="match status" value="1"/>
</dbReference>
<keyword evidence="3" id="KW-1185">Reference proteome</keyword>
<organism evidence="2 3">
    <name type="scientific">Streptomyces tremellae</name>
    <dbReference type="NCBI Taxonomy" id="1124239"/>
    <lineage>
        <taxon>Bacteria</taxon>
        <taxon>Bacillati</taxon>
        <taxon>Actinomycetota</taxon>
        <taxon>Actinomycetes</taxon>
        <taxon>Kitasatosporales</taxon>
        <taxon>Streptomycetaceae</taxon>
        <taxon>Streptomyces</taxon>
    </lineage>
</organism>
<dbReference type="InterPro" id="IPR006439">
    <property type="entry name" value="HAD-SF_hydro_IA"/>
</dbReference>
<dbReference type="CDD" id="cd07505">
    <property type="entry name" value="HAD_BPGM-like"/>
    <property type="match status" value="1"/>
</dbReference>
<dbReference type="SFLD" id="SFLDG01129">
    <property type="entry name" value="C1.5:_HAD__Beta-PGM__Phosphata"/>
    <property type="match status" value="1"/>
</dbReference>
<dbReference type="Gene3D" id="3.40.50.1000">
    <property type="entry name" value="HAD superfamily/HAD-like"/>
    <property type="match status" value="2"/>
</dbReference>
<name>A0ABP7FAK9_9ACTN</name>
<dbReference type="InterPro" id="IPR023198">
    <property type="entry name" value="PGP-like_dom2"/>
</dbReference>
<feature type="region of interest" description="Disordered" evidence="1">
    <location>
        <begin position="60"/>
        <end position="107"/>
    </location>
</feature>
<proteinExistence type="predicted"/>
<comment type="caution">
    <text evidence="2">The sequence shown here is derived from an EMBL/GenBank/DDBJ whole genome shotgun (WGS) entry which is preliminary data.</text>
</comment>
<evidence type="ECO:0000256" key="1">
    <source>
        <dbReference type="SAM" id="MobiDB-lite"/>
    </source>
</evidence>
<dbReference type="InterPro" id="IPR036412">
    <property type="entry name" value="HAD-like_sf"/>
</dbReference>
<dbReference type="PANTHER" id="PTHR43481:SF4">
    <property type="entry name" value="GLYCEROL-1-PHOSPHATE PHOSPHOHYDROLASE 1-RELATED"/>
    <property type="match status" value="1"/>
</dbReference>
<dbReference type="Proteomes" id="UP001499884">
    <property type="component" value="Unassembled WGS sequence"/>
</dbReference>
<dbReference type="Pfam" id="PF00702">
    <property type="entry name" value="Hydrolase"/>
    <property type="match status" value="1"/>
</dbReference>
<protein>
    <submittedName>
        <fullName evidence="2">HAD family phosphatase</fullName>
    </submittedName>
</protein>
<dbReference type="EMBL" id="BAABEP010000022">
    <property type="protein sequence ID" value="GAA3734371.1"/>
    <property type="molecule type" value="Genomic_DNA"/>
</dbReference>
<evidence type="ECO:0000313" key="3">
    <source>
        <dbReference type="Proteomes" id="UP001499884"/>
    </source>
</evidence>
<dbReference type="InterPro" id="IPR051806">
    <property type="entry name" value="HAD-like_SPP"/>
</dbReference>
<evidence type="ECO:0000313" key="2">
    <source>
        <dbReference type="EMBL" id="GAA3734371.1"/>
    </source>
</evidence>